<comment type="caution">
    <text evidence="1">The sequence shown here is derived from an EMBL/GenBank/DDBJ whole genome shotgun (WGS) entry which is preliminary data.</text>
</comment>
<dbReference type="AlphaFoldDB" id="A0A365L1K1"/>
<protein>
    <submittedName>
        <fullName evidence="1">Uncharacterized protein</fullName>
    </submittedName>
</protein>
<accession>A0A365L1K1</accession>
<evidence type="ECO:0000313" key="1">
    <source>
        <dbReference type="EMBL" id="RAZ79331.1"/>
    </source>
</evidence>
<keyword evidence="2" id="KW-1185">Reference proteome</keyword>
<sequence>MDYYAMEPPFEISEFEVMTKKEAQQHFDWFVSQIPDRLSQLKALYAWSSENDALPLDGSPESLIALWEWFIPLVEAEPKSYEQIAKELAQLPEWVQEAYLENPYEFTLSTHSLINDIGIYFGEVFLKEFPELEWGFVTKPKSLVHVNRPIVILKDASFELEPRQLIYTLTLEVLKDETKKETLRELYEFWREYL</sequence>
<reference evidence="1 2" key="1">
    <citation type="submission" date="2018-06" db="EMBL/GenBank/DDBJ databases">
        <title>The draft genome sequences of strains SCU63 and S1.</title>
        <authorList>
            <person name="Gan L."/>
        </authorList>
    </citation>
    <scope>NUCLEOTIDE SEQUENCE [LARGE SCALE GENOMIC DNA]</scope>
    <source>
        <strain evidence="1 2">SCU63</strain>
    </source>
</reference>
<gene>
    <name evidence="1" type="ORF">DP120_06890</name>
</gene>
<proteinExistence type="predicted"/>
<dbReference type="RefSeq" id="WP_112222908.1">
    <property type="nucleotide sequence ID" value="NZ_CP047673.1"/>
</dbReference>
<dbReference type="Proteomes" id="UP000251002">
    <property type="component" value="Unassembled WGS sequence"/>
</dbReference>
<name>A0A365L1K1_9BACL</name>
<evidence type="ECO:0000313" key="2">
    <source>
        <dbReference type="Proteomes" id="UP000251002"/>
    </source>
</evidence>
<organism evidence="1 2">
    <name type="scientific">Planococcus halotolerans</name>
    <dbReference type="NCBI Taxonomy" id="2233542"/>
    <lineage>
        <taxon>Bacteria</taxon>
        <taxon>Bacillati</taxon>
        <taxon>Bacillota</taxon>
        <taxon>Bacilli</taxon>
        <taxon>Bacillales</taxon>
        <taxon>Caryophanaceae</taxon>
        <taxon>Planococcus</taxon>
    </lineage>
</organism>
<dbReference type="EMBL" id="QLZR01000002">
    <property type="protein sequence ID" value="RAZ79331.1"/>
    <property type="molecule type" value="Genomic_DNA"/>
</dbReference>